<evidence type="ECO:0000259" key="3">
    <source>
        <dbReference type="PROSITE" id="PS50158"/>
    </source>
</evidence>
<feature type="compositionally biased region" description="Basic and acidic residues" evidence="2">
    <location>
        <begin position="282"/>
        <end position="299"/>
    </location>
</feature>
<dbReference type="PANTHER" id="PTHR33170">
    <property type="entry name" value="DUF4283 DOMAIN-CONTAINING PROTEIN-RELATED"/>
    <property type="match status" value="1"/>
</dbReference>
<feature type="compositionally biased region" description="Polar residues" evidence="2">
    <location>
        <begin position="300"/>
        <end position="318"/>
    </location>
</feature>
<feature type="non-terminal residue" evidence="4">
    <location>
        <position position="1"/>
    </location>
</feature>
<gene>
    <name evidence="4" type="ORF">EJB05_48275</name>
</gene>
<evidence type="ECO:0000313" key="4">
    <source>
        <dbReference type="EMBL" id="TVU05124.1"/>
    </source>
</evidence>
<sequence>MEDRIEPSIAMTGAMPRPPLRPKRRAAVSCRSPARGCRHPQRREDAAVAGVQPSSTTSRRGEHRPSSPPPRRSGHRDTGSGGGDATAPSRSWIIHVAERIDPVKEVAACARRKKRPCCRLPCGRSALPAPRSGGSKAGRRREEALGGRRCDKCGAYGHIGEECRSRKLWEYVAPMCATQVEGQAFFCIPDCPSDVNLKERSTTALVTVMSGFVTARELEVEFKELLGSNAWRWTARKVDENKYTVRFPTAQMISDWGRFRPLGMRIVQAQIAIDPWNASVGAKDDQPEQKKPRMEHQDNFIRNTNVGTSTPGPTKGSSYNGGGSAPAKFMAAAQKAYGKQVVPEAGPCVKESNKETIQVEEVEESDDYDDDLLSEEFGIQIENGPEEQSSSCQMMGLVKCANPMMHKKFSYSREDEVSILSQEALAEGSKEMQMPKNSAEVKEGDIIMLHEQQIIKPTRQSNRLQAQVMEKFQPMEATSKKRSLEGTNLNSMNSFSVLANDELVSVALNLGVSLNSDCFDKIDLMEDLEIARHTLDLKKASCTSSSDVPSSSNDNITDLTINSDNVSDKNTMLLEWINEDSEEESFTLVQSRKKKKKSNSPVMRISDRPIPLRRSQRSTPSVYRDKGGQENPALVPVTKKQ</sequence>
<dbReference type="GO" id="GO:0008270">
    <property type="term" value="F:zinc ion binding"/>
    <property type="evidence" value="ECO:0007669"/>
    <property type="project" value="UniProtKB-KW"/>
</dbReference>
<feature type="region of interest" description="Disordered" evidence="2">
    <location>
        <begin position="1"/>
        <end position="90"/>
    </location>
</feature>
<feature type="region of interest" description="Disordered" evidence="2">
    <location>
        <begin position="587"/>
        <end position="641"/>
    </location>
</feature>
<reference evidence="4 5" key="1">
    <citation type="journal article" date="2019" name="Sci. Rep.">
        <title>A high-quality genome of Eragrostis curvula grass provides insights into Poaceae evolution and supports new strategies to enhance forage quality.</title>
        <authorList>
            <person name="Carballo J."/>
            <person name="Santos B.A.C.M."/>
            <person name="Zappacosta D."/>
            <person name="Garbus I."/>
            <person name="Selva J.P."/>
            <person name="Gallo C.A."/>
            <person name="Diaz A."/>
            <person name="Albertini E."/>
            <person name="Caccamo M."/>
            <person name="Echenique V."/>
        </authorList>
    </citation>
    <scope>NUCLEOTIDE SEQUENCE [LARGE SCALE GENOMIC DNA]</scope>
    <source>
        <strain evidence="5">cv. Victoria</strain>
        <tissue evidence="4">Leaf</tissue>
    </source>
</reference>
<organism evidence="4 5">
    <name type="scientific">Eragrostis curvula</name>
    <name type="common">weeping love grass</name>
    <dbReference type="NCBI Taxonomy" id="38414"/>
    <lineage>
        <taxon>Eukaryota</taxon>
        <taxon>Viridiplantae</taxon>
        <taxon>Streptophyta</taxon>
        <taxon>Embryophyta</taxon>
        <taxon>Tracheophyta</taxon>
        <taxon>Spermatophyta</taxon>
        <taxon>Magnoliopsida</taxon>
        <taxon>Liliopsida</taxon>
        <taxon>Poales</taxon>
        <taxon>Poaceae</taxon>
        <taxon>PACMAD clade</taxon>
        <taxon>Chloridoideae</taxon>
        <taxon>Eragrostideae</taxon>
        <taxon>Eragrostidinae</taxon>
        <taxon>Eragrostis</taxon>
    </lineage>
</organism>
<dbReference type="Gramene" id="TVU05124">
    <property type="protein sequence ID" value="TVU05124"/>
    <property type="gene ID" value="EJB05_48275"/>
</dbReference>
<dbReference type="PROSITE" id="PS50158">
    <property type="entry name" value="ZF_CCHC"/>
    <property type="match status" value="1"/>
</dbReference>
<dbReference type="Proteomes" id="UP000324897">
    <property type="component" value="Unassembled WGS sequence"/>
</dbReference>
<evidence type="ECO:0000256" key="2">
    <source>
        <dbReference type="SAM" id="MobiDB-lite"/>
    </source>
</evidence>
<evidence type="ECO:0000313" key="5">
    <source>
        <dbReference type="Proteomes" id="UP000324897"/>
    </source>
</evidence>
<dbReference type="GO" id="GO:0003676">
    <property type="term" value="F:nucleic acid binding"/>
    <property type="evidence" value="ECO:0007669"/>
    <property type="project" value="InterPro"/>
</dbReference>
<evidence type="ECO:0000256" key="1">
    <source>
        <dbReference type="PROSITE-ProRule" id="PRU00047"/>
    </source>
</evidence>
<keyword evidence="5" id="KW-1185">Reference proteome</keyword>
<feature type="region of interest" description="Disordered" evidence="2">
    <location>
        <begin position="279"/>
        <end position="322"/>
    </location>
</feature>
<keyword evidence="1" id="KW-0863">Zinc-finger</keyword>
<protein>
    <recommendedName>
        <fullName evidence="3">CCHC-type domain-containing protein</fullName>
    </recommendedName>
</protein>
<dbReference type="AlphaFoldDB" id="A0A5J9T1I7"/>
<feature type="domain" description="CCHC-type" evidence="3">
    <location>
        <begin position="148"/>
        <end position="165"/>
    </location>
</feature>
<name>A0A5J9T1I7_9POAL</name>
<keyword evidence="1" id="KW-0479">Metal-binding</keyword>
<comment type="caution">
    <text evidence="4">The sequence shown here is derived from an EMBL/GenBank/DDBJ whole genome shotgun (WGS) entry which is preliminary data.</text>
</comment>
<dbReference type="EMBL" id="RWGY01000051">
    <property type="protein sequence ID" value="TVU05124.1"/>
    <property type="molecule type" value="Genomic_DNA"/>
</dbReference>
<dbReference type="InterPro" id="IPR001878">
    <property type="entry name" value="Znf_CCHC"/>
</dbReference>
<dbReference type="PANTHER" id="PTHR33170:SF22">
    <property type="entry name" value="OS10G0417100 PROTEIN"/>
    <property type="match status" value="1"/>
</dbReference>
<dbReference type="OrthoDB" id="695245at2759"/>
<accession>A0A5J9T1I7</accession>
<keyword evidence="1" id="KW-0862">Zinc</keyword>
<proteinExistence type="predicted"/>